<organism evidence="1 2">
    <name type="scientific">Candidatus Nomurabacteria bacterium CG2_30_43_9</name>
    <dbReference type="NCBI Taxonomy" id="1805283"/>
    <lineage>
        <taxon>Bacteria</taxon>
        <taxon>Candidatus Nomuraibacteriota</taxon>
    </lineage>
</organism>
<comment type="caution">
    <text evidence="1">The sequence shown here is derived from an EMBL/GenBank/DDBJ whole genome shotgun (WGS) entry which is preliminary data.</text>
</comment>
<protein>
    <submittedName>
        <fullName evidence="1">Uncharacterized protein</fullName>
    </submittedName>
</protein>
<accession>A0A1J5GBZ4</accession>
<sequence>MNLLNLLTKEKRVAGIEISDSVVRIALFRPNGSKKGRASIHLVTLDKPQTETTTPAEAHEPDDELILIEEAMLQTLSPMVW</sequence>
<reference evidence="1 2" key="1">
    <citation type="journal article" date="2016" name="Environ. Microbiol.">
        <title>Genomic resolution of a cold subsurface aquifer community provides metabolic insights for novel microbes adapted to high CO concentrations.</title>
        <authorList>
            <person name="Probst A.J."/>
            <person name="Castelle C.J."/>
            <person name="Singh A."/>
            <person name="Brown C.T."/>
            <person name="Anantharaman K."/>
            <person name="Sharon I."/>
            <person name="Hug L.A."/>
            <person name="Burstein D."/>
            <person name="Emerson J.B."/>
            <person name="Thomas B.C."/>
            <person name="Banfield J.F."/>
        </authorList>
    </citation>
    <scope>NUCLEOTIDE SEQUENCE [LARGE SCALE GENOMIC DNA]</scope>
    <source>
        <strain evidence="1">CG2_30_43_9</strain>
    </source>
</reference>
<evidence type="ECO:0000313" key="1">
    <source>
        <dbReference type="EMBL" id="OIP65422.1"/>
    </source>
</evidence>
<gene>
    <name evidence="1" type="ORF">AUK15_01735</name>
</gene>
<proteinExistence type="predicted"/>
<evidence type="ECO:0000313" key="2">
    <source>
        <dbReference type="Proteomes" id="UP000182059"/>
    </source>
</evidence>
<name>A0A1J5GBZ4_9BACT</name>
<dbReference type="EMBL" id="MNYX01000047">
    <property type="protein sequence ID" value="OIP65422.1"/>
    <property type="molecule type" value="Genomic_DNA"/>
</dbReference>
<dbReference type="Proteomes" id="UP000182059">
    <property type="component" value="Unassembled WGS sequence"/>
</dbReference>
<dbReference type="AlphaFoldDB" id="A0A1J5GBZ4"/>